<feature type="transmembrane region" description="Helical" evidence="1">
    <location>
        <begin position="21"/>
        <end position="38"/>
    </location>
</feature>
<protein>
    <recommendedName>
        <fullName evidence="4">DUF3265 domain-containing protein</fullName>
    </recommendedName>
</protein>
<name>Q7MKE9_VIBVY</name>
<dbReference type="KEGG" id="vvy:VV1852"/>
<keyword evidence="1" id="KW-0812">Transmembrane</keyword>
<dbReference type="EMBL" id="BA000037">
    <property type="protein sequence ID" value="BAC94616.1"/>
    <property type="molecule type" value="Genomic_DNA"/>
</dbReference>
<evidence type="ECO:0000256" key="1">
    <source>
        <dbReference type="SAM" id="Phobius"/>
    </source>
</evidence>
<dbReference type="AlphaFoldDB" id="Q7MKE9"/>
<reference evidence="2 3" key="1">
    <citation type="journal article" date="2003" name="Genome Res.">
        <title>Comparative genome analysis of Vibrio vulnificus, a marine pathogen.</title>
        <authorList>
            <person name="Chen C.Y."/>
            <person name="Wu K.M."/>
            <person name="Chang Y.C."/>
            <person name="Chang C.H."/>
            <person name="Tsai H.C."/>
            <person name="Liao T.L."/>
            <person name="Liu Y.M."/>
            <person name="Chen H.J."/>
            <person name="Shen A.B."/>
            <person name="Li J.C."/>
            <person name="Su T.L."/>
            <person name="Shao C.P."/>
            <person name="Lee C.T."/>
            <person name="Hor L.I."/>
            <person name="Tsai S.F."/>
        </authorList>
    </citation>
    <scope>NUCLEOTIDE SEQUENCE [LARGE SCALE GENOMIC DNA]</scope>
    <source>
        <strain evidence="2 3">YJ016</strain>
    </source>
</reference>
<proteinExistence type="predicted"/>
<evidence type="ECO:0008006" key="4">
    <source>
        <dbReference type="Google" id="ProtNLM"/>
    </source>
</evidence>
<organism evidence="2 3">
    <name type="scientific">Vibrio vulnificus (strain YJ016)</name>
    <dbReference type="NCBI Taxonomy" id="196600"/>
    <lineage>
        <taxon>Bacteria</taxon>
        <taxon>Pseudomonadati</taxon>
        <taxon>Pseudomonadota</taxon>
        <taxon>Gammaproteobacteria</taxon>
        <taxon>Vibrionales</taxon>
        <taxon>Vibrionaceae</taxon>
        <taxon>Vibrio</taxon>
    </lineage>
</organism>
<gene>
    <name evidence="2" type="ordered locus">VV1852</name>
</gene>
<evidence type="ECO:0000313" key="2">
    <source>
        <dbReference type="EMBL" id="BAC94616.1"/>
    </source>
</evidence>
<dbReference type="Proteomes" id="UP000002675">
    <property type="component" value="Chromosome I"/>
</dbReference>
<sequence>MVLVKMWALKLKHNKALKWDLARVAFLVCVEFGGYGTMR</sequence>
<keyword evidence="1" id="KW-1133">Transmembrane helix</keyword>
<accession>Q7MKE9</accession>
<dbReference type="HOGENOM" id="CLU_197671_1_0_6"/>
<keyword evidence="1" id="KW-0472">Membrane</keyword>
<evidence type="ECO:0000313" key="3">
    <source>
        <dbReference type="Proteomes" id="UP000002675"/>
    </source>
</evidence>